<evidence type="ECO:0000256" key="1">
    <source>
        <dbReference type="ARBA" id="ARBA00009437"/>
    </source>
</evidence>
<protein>
    <submittedName>
        <fullName evidence="6">LysR family transcriptional regulator</fullName>
    </submittedName>
</protein>
<dbReference type="PANTHER" id="PTHR30346">
    <property type="entry name" value="TRANSCRIPTIONAL DUAL REGULATOR HCAR-RELATED"/>
    <property type="match status" value="1"/>
</dbReference>
<dbReference type="Proteomes" id="UP001241758">
    <property type="component" value="Unassembled WGS sequence"/>
</dbReference>
<gene>
    <name evidence="6" type="ORF">QLQ12_29670</name>
</gene>
<evidence type="ECO:0000256" key="2">
    <source>
        <dbReference type="ARBA" id="ARBA00023015"/>
    </source>
</evidence>
<evidence type="ECO:0000313" key="7">
    <source>
        <dbReference type="Proteomes" id="UP001241758"/>
    </source>
</evidence>
<keyword evidence="4" id="KW-0804">Transcription</keyword>
<proteinExistence type="inferred from homology"/>
<evidence type="ECO:0000313" key="6">
    <source>
        <dbReference type="EMBL" id="MDI6102797.1"/>
    </source>
</evidence>
<evidence type="ECO:0000256" key="4">
    <source>
        <dbReference type="ARBA" id="ARBA00023163"/>
    </source>
</evidence>
<dbReference type="InterPro" id="IPR036390">
    <property type="entry name" value="WH_DNA-bd_sf"/>
</dbReference>
<sequence length="301" mass="32757">MIDTGRLRILHQVSLEGSFSRAAATLRLTPSAVSQQIAALERSIGTVVVTRTARGVTLTQAGRLLVEAAEVVAAELTATRQRIDRLTHGRTPLRIATFGSGGRALLPAALTRLVAVHPELELTVLEREPEHSLPLVRDGSVDVALTYTLGEPQPLTSADQRRLIWAPLEEDPMYAVLPRTHPLSGRNRLDLSELVDERWVLGCLKTEDHLRRYAARVGMELDVAAATTDYFFAQALVRAGVGVSLIPRVALDESADLAVVELGPHRLVRHVAAVTTRRAAAAPHLVLLLRLLTERGPGRAR</sequence>
<dbReference type="Pfam" id="PF03466">
    <property type="entry name" value="LysR_substrate"/>
    <property type="match status" value="1"/>
</dbReference>
<dbReference type="SUPFAM" id="SSF46785">
    <property type="entry name" value="Winged helix' DNA-binding domain"/>
    <property type="match status" value="1"/>
</dbReference>
<keyword evidence="7" id="KW-1185">Reference proteome</keyword>
<dbReference type="InterPro" id="IPR005119">
    <property type="entry name" value="LysR_subst-bd"/>
</dbReference>
<feature type="domain" description="HTH lysR-type" evidence="5">
    <location>
        <begin position="2"/>
        <end position="59"/>
    </location>
</feature>
<keyword evidence="3" id="KW-0238">DNA-binding</keyword>
<keyword evidence="2" id="KW-0805">Transcription regulation</keyword>
<dbReference type="Gene3D" id="3.40.190.10">
    <property type="entry name" value="Periplasmic binding protein-like II"/>
    <property type="match status" value="2"/>
</dbReference>
<reference evidence="6 7" key="1">
    <citation type="submission" date="2023-05" db="EMBL/GenBank/DDBJ databases">
        <title>Actinoplanes sp. NEAU-A12 genome sequencing.</title>
        <authorList>
            <person name="Wang Z.-S."/>
        </authorList>
    </citation>
    <scope>NUCLEOTIDE SEQUENCE [LARGE SCALE GENOMIC DNA]</scope>
    <source>
        <strain evidence="6 7">NEAU-A12</strain>
    </source>
</reference>
<dbReference type="Gene3D" id="1.10.10.10">
    <property type="entry name" value="Winged helix-like DNA-binding domain superfamily/Winged helix DNA-binding domain"/>
    <property type="match status" value="1"/>
</dbReference>
<comment type="caution">
    <text evidence="6">The sequence shown here is derived from an EMBL/GenBank/DDBJ whole genome shotgun (WGS) entry which is preliminary data.</text>
</comment>
<dbReference type="EMBL" id="JASCTH010000021">
    <property type="protein sequence ID" value="MDI6102797.1"/>
    <property type="molecule type" value="Genomic_DNA"/>
</dbReference>
<dbReference type="RefSeq" id="WP_282763875.1">
    <property type="nucleotide sequence ID" value="NZ_JASCTH010000021.1"/>
</dbReference>
<dbReference type="SUPFAM" id="SSF53850">
    <property type="entry name" value="Periplasmic binding protein-like II"/>
    <property type="match status" value="1"/>
</dbReference>
<comment type="similarity">
    <text evidence="1">Belongs to the LysR transcriptional regulatory family.</text>
</comment>
<dbReference type="InterPro" id="IPR036388">
    <property type="entry name" value="WH-like_DNA-bd_sf"/>
</dbReference>
<name>A0ABT6WST3_9ACTN</name>
<organism evidence="6 7">
    <name type="scientific">Actinoplanes sandaracinus</name>
    <dbReference type="NCBI Taxonomy" id="3045177"/>
    <lineage>
        <taxon>Bacteria</taxon>
        <taxon>Bacillati</taxon>
        <taxon>Actinomycetota</taxon>
        <taxon>Actinomycetes</taxon>
        <taxon>Micromonosporales</taxon>
        <taxon>Micromonosporaceae</taxon>
        <taxon>Actinoplanes</taxon>
    </lineage>
</organism>
<evidence type="ECO:0000259" key="5">
    <source>
        <dbReference type="PROSITE" id="PS50931"/>
    </source>
</evidence>
<dbReference type="PANTHER" id="PTHR30346:SF29">
    <property type="entry name" value="LYSR SUBSTRATE-BINDING"/>
    <property type="match status" value="1"/>
</dbReference>
<evidence type="ECO:0000256" key="3">
    <source>
        <dbReference type="ARBA" id="ARBA00023125"/>
    </source>
</evidence>
<dbReference type="InterPro" id="IPR000847">
    <property type="entry name" value="LysR_HTH_N"/>
</dbReference>
<dbReference type="PROSITE" id="PS50931">
    <property type="entry name" value="HTH_LYSR"/>
    <property type="match status" value="1"/>
</dbReference>
<dbReference type="Pfam" id="PF00126">
    <property type="entry name" value="HTH_1"/>
    <property type="match status" value="1"/>
</dbReference>
<accession>A0ABT6WST3</accession>